<dbReference type="SUPFAM" id="SSF74924">
    <property type="entry name" value="Cap-Gly domain"/>
    <property type="match status" value="1"/>
</dbReference>
<feature type="region of interest" description="Disordered" evidence="3">
    <location>
        <begin position="546"/>
        <end position="575"/>
    </location>
</feature>
<dbReference type="PANTHER" id="PTHR46652:SF8">
    <property type="entry name" value="LEUCINE RICH REPEAT CONTAINING 23"/>
    <property type="match status" value="1"/>
</dbReference>
<evidence type="ECO:0000259" key="4">
    <source>
        <dbReference type="PROSITE" id="PS50245"/>
    </source>
</evidence>
<dbReference type="InterPro" id="IPR032675">
    <property type="entry name" value="LRR_dom_sf"/>
</dbReference>
<dbReference type="PROSITE" id="PS51450">
    <property type="entry name" value="LRR"/>
    <property type="match status" value="1"/>
</dbReference>
<dbReference type="SMART" id="SM01052">
    <property type="entry name" value="CAP_GLY"/>
    <property type="match status" value="1"/>
</dbReference>
<dbReference type="PROSITE" id="PS50245">
    <property type="entry name" value="CAP_GLY_2"/>
    <property type="match status" value="1"/>
</dbReference>
<dbReference type="Pfam" id="PF01302">
    <property type="entry name" value="CAP_GLY"/>
    <property type="match status" value="1"/>
</dbReference>
<reference evidence="5" key="1">
    <citation type="submission" date="2021-03" db="EMBL/GenBank/DDBJ databases">
        <authorList>
            <person name="Tagirdzhanova G."/>
        </authorList>
    </citation>
    <scope>NUCLEOTIDE SEQUENCE</scope>
</reference>
<dbReference type="OrthoDB" id="5273213at2759"/>
<evidence type="ECO:0000313" key="6">
    <source>
        <dbReference type="Proteomes" id="UP000664203"/>
    </source>
</evidence>
<evidence type="ECO:0000256" key="3">
    <source>
        <dbReference type="SAM" id="MobiDB-lite"/>
    </source>
</evidence>
<dbReference type="Gene3D" id="3.80.10.10">
    <property type="entry name" value="Ribonuclease Inhibitor"/>
    <property type="match status" value="3"/>
</dbReference>
<dbReference type="InterPro" id="IPR000938">
    <property type="entry name" value="CAP-Gly_domain"/>
</dbReference>
<feature type="compositionally biased region" description="Basic and acidic residues" evidence="3">
    <location>
        <begin position="41"/>
        <end position="50"/>
    </location>
</feature>
<feature type="compositionally biased region" description="Basic and acidic residues" evidence="3">
    <location>
        <begin position="561"/>
        <end position="575"/>
    </location>
</feature>
<comment type="caution">
    <text evidence="5">The sequence shown here is derived from an EMBL/GenBank/DDBJ whole genome shotgun (WGS) entry which is preliminary data.</text>
</comment>
<dbReference type="InterPro" id="IPR001611">
    <property type="entry name" value="Leu-rich_rpt"/>
</dbReference>
<dbReference type="EMBL" id="CAJPDR010000120">
    <property type="protein sequence ID" value="CAF9919244.1"/>
    <property type="molecule type" value="Genomic_DNA"/>
</dbReference>
<protein>
    <recommendedName>
        <fullName evidence="4">CAP-Gly domain-containing protein</fullName>
    </recommendedName>
</protein>
<accession>A0A8H3F911</accession>
<feature type="domain" description="CAP-Gly" evidence="4">
    <location>
        <begin position="25"/>
        <end position="73"/>
    </location>
</feature>
<evidence type="ECO:0000256" key="2">
    <source>
        <dbReference type="ARBA" id="ARBA00022737"/>
    </source>
</evidence>
<dbReference type="InterPro" id="IPR036859">
    <property type="entry name" value="CAP-Gly_dom_sf"/>
</dbReference>
<evidence type="ECO:0000256" key="1">
    <source>
        <dbReference type="ARBA" id="ARBA00022614"/>
    </source>
</evidence>
<dbReference type="AlphaFoldDB" id="A0A8H3F911"/>
<sequence>MSGPEHYPGRRLSFSGVLCTVRHVGPVEGTKGDWLGIEWDEPSRGKHDGSHGGTHSSYEPGRSASPTAASFIRPSRTSDKSLTVFEALKKKYASTSAENITATANEIHISGKTVEEVGFEKIRRQLAELQELRVVVLDGACIAAIDSNLGAQNLKITELDLSRNLLESWDGVAALCSALRTLRVLRLDGNTFSDPQEPFAIDEPQRQYENIKELSLNNVGFLQQSTHGTNGNLSWESIRVFSAIFPSLMTLSLASNNLANLALPLATPLLTKMDLSSNAFTTLENIRPLTALPSLQTLSIRANPLTSLSSPPDTPIFFPKLKHLDLISTLLPALSSLNPIPVSFPRLISLLTNHTPLANHPSASLHTIARLATLTELNYSQITPAERQNAELYYLSQVSKQLAAATDDAEEREVLEQHPRWKELCGIHGEPTVIKKPDAETAGAGTLAARVTEFSFHISKQDLQTGRKYAESIDGHSSQNPAKDDAETPTAHHPPNHDPLLIEKKKLIPRTIDVYRLKGIVGQLFGLRPISVKLIWETDEWDPVGEGDGGWSVSEDESDEESRLDRAARKKKDDKWARREMELVDGTREVGFFVESRQARVRVELR</sequence>
<feature type="region of interest" description="Disordered" evidence="3">
    <location>
        <begin position="467"/>
        <end position="502"/>
    </location>
</feature>
<dbReference type="Gene3D" id="2.30.30.190">
    <property type="entry name" value="CAP Gly-rich-like domain"/>
    <property type="match status" value="1"/>
</dbReference>
<dbReference type="Proteomes" id="UP000664203">
    <property type="component" value="Unassembled WGS sequence"/>
</dbReference>
<gene>
    <name evidence="5" type="ORF">ALECFALPRED_001095</name>
</gene>
<keyword evidence="1" id="KW-0433">Leucine-rich repeat</keyword>
<feature type="region of interest" description="Disordered" evidence="3">
    <location>
        <begin position="36"/>
        <end position="72"/>
    </location>
</feature>
<name>A0A8H3F911_9LECA</name>
<evidence type="ECO:0000313" key="5">
    <source>
        <dbReference type="EMBL" id="CAF9919244.1"/>
    </source>
</evidence>
<keyword evidence="2" id="KW-0677">Repeat</keyword>
<keyword evidence="6" id="KW-1185">Reference proteome</keyword>
<dbReference type="SUPFAM" id="SSF52058">
    <property type="entry name" value="L domain-like"/>
    <property type="match status" value="1"/>
</dbReference>
<dbReference type="PANTHER" id="PTHR46652">
    <property type="entry name" value="LEUCINE-RICH REPEAT AND IQ DOMAIN-CONTAINING PROTEIN 1-RELATED"/>
    <property type="match status" value="1"/>
</dbReference>
<organism evidence="5 6">
    <name type="scientific">Alectoria fallacina</name>
    <dbReference type="NCBI Taxonomy" id="1903189"/>
    <lineage>
        <taxon>Eukaryota</taxon>
        <taxon>Fungi</taxon>
        <taxon>Dikarya</taxon>
        <taxon>Ascomycota</taxon>
        <taxon>Pezizomycotina</taxon>
        <taxon>Lecanoromycetes</taxon>
        <taxon>OSLEUM clade</taxon>
        <taxon>Lecanoromycetidae</taxon>
        <taxon>Lecanorales</taxon>
        <taxon>Lecanorineae</taxon>
        <taxon>Parmeliaceae</taxon>
        <taxon>Alectoria</taxon>
    </lineage>
</organism>
<proteinExistence type="predicted"/>
<dbReference type="InterPro" id="IPR050836">
    <property type="entry name" value="SDS22/Internalin_LRR"/>
</dbReference>